<proteinExistence type="inferred from homology"/>
<evidence type="ECO:0000256" key="1">
    <source>
        <dbReference type="ARBA" id="ARBA00001922"/>
    </source>
</evidence>
<dbReference type="SUPFAM" id="SSF51998">
    <property type="entry name" value="PFL-like glycyl radical enzymes"/>
    <property type="match status" value="1"/>
</dbReference>
<evidence type="ECO:0000313" key="15">
    <source>
        <dbReference type="Proteomes" id="UP000544134"/>
    </source>
</evidence>
<evidence type="ECO:0000256" key="10">
    <source>
        <dbReference type="ARBA" id="ARBA00047754"/>
    </source>
</evidence>
<keyword evidence="9 11" id="KW-0170">Cobalt</keyword>
<dbReference type="Proteomes" id="UP000544134">
    <property type="component" value="Unassembled WGS sequence"/>
</dbReference>
<dbReference type="PANTHER" id="PTHR43371:SF1">
    <property type="entry name" value="RIBONUCLEOSIDE-DIPHOSPHATE REDUCTASE"/>
    <property type="match status" value="1"/>
</dbReference>
<keyword evidence="5 11" id="KW-0547">Nucleotide-binding</keyword>
<evidence type="ECO:0000256" key="9">
    <source>
        <dbReference type="ARBA" id="ARBA00023285"/>
    </source>
</evidence>
<comment type="function">
    <text evidence="11">Catalyzes the reduction of ribonucleotides to deoxyribonucleotides. May function to provide a pool of deoxyribonucleotide precursors for DNA repair during oxygen limitation and/or for immediate growth after restoration of oxygen.</text>
</comment>
<evidence type="ECO:0000259" key="12">
    <source>
        <dbReference type="Pfam" id="PF00317"/>
    </source>
</evidence>
<organism evidence="14 15">
    <name type="scientific">Paraburkholderia polaris</name>
    <dbReference type="NCBI Taxonomy" id="2728848"/>
    <lineage>
        <taxon>Bacteria</taxon>
        <taxon>Pseudomonadati</taxon>
        <taxon>Pseudomonadota</taxon>
        <taxon>Betaproteobacteria</taxon>
        <taxon>Burkholderiales</taxon>
        <taxon>Burkholderiaceae</taxon>
        <taxon>Paraburkholderia</taxon>
    </lineage>
</organism>
<accession>A0A848IQD0</accession>
<evidence type="ECO:0000256" key="3">
    <source>
        <dbReference type="ARBA" id="ARBA00022628"/>
    </source>
</evidence>
<comment type="cofactor">
    <cofactor evidence="1 11">
        <name>adenosylcob(III)alamin</name>
        <dbReference type="ChEBI" id="CHEBI:18408"/>
    </cofactor>
</comment>
<comment type="similarity">
    <text evidence="2 11">Belongs to the ribonucleoside diphosphate reductase class-2 family.</text>
</comment>
<reference evidence="14 15" key="1">
    <citation type="submission" date="2020-04" db="EMBL/GenBank/DDBJ databases">
        <title>Paraburkholderia sp. RP-4-7 isolated from soil.</title>
        <authorList>
            <person name="Dahal R.H."/>
        </authorList>
    </citation>
    <scope>NUCLEOTIDE SEQUENCE [LARGE SCALE GENOMIC DNA]</scope>
    <source>
        <strain evidence="14 15">RP-4-7</strain>
    </source>
</reference>
<comment type="caution">
    <text evidence="14">The sequence shown here is derived from an EMBL/GenBank/DDBJ whole genome shotgun (WGS) entry which is preliminary data.</text>
</comment>
<dbReference type="CDD" id="cd02888">
    <property type="entry name" value="RNR_II_dimer"/>
    <property type="match status" value="1"/>
</dbReference>
<dbReference type="RefSeq" id="WP_169489956.1">
    <property type="nucleotide sequence ID" value="NZ_JABBGJ010000049.1"/>
</dbReference>
<evidence type="ECO:0000256" key="11">
    <source>
        <dbReference type="RuleBase" id="RU364064"/>
    </source>
</evidence>
<keyword evidence="3 11" id="KW-0846">Cobalamin</keyword>
<keyword evidence="6 11" id="KW-0560">Oxidoreductase</keyword>
<evidence type="ECO:0000256" key="8">
    <source>
        <dbReference type="ARBA" id="ARBA00023157"/>
    </source>
</evidence>
<dbReference type="GO" id="GO:0031419">
    <property type="term" value="F:cobalamin binding"/>
    <property type="evidence" value="ECO:0007669"/>
    <property type="project" value="UniProtKB-KW"/>
</dbReference>
<evidence type="ECO:0000259" key="13">
    <source>
        <dbReference type="Pfam" id="PF02867"/>
    </source>
</evidence>
<dbReference type="InterPro" id="IPR013509">
    <property type="entry name" value="RNR_lsu_N"/>
</dbReference>
<dbReference type="InterPro" id="IPR013344">
    <property type="entry name" value="RNR_NrdJ/NrdZ"/>
</dbReference>
<evidence type="ECO:0000256" key="7">
    <source>
        <dbReference type="ARBA" id="ARBA00023116"/>
    </source>
</evidence>
<name>A0A848IQD0_9BURK</name>
<dbReference type="GO" id="GO:0009263">
    <property type="term" value="P:deoxyribonucleotide biosynthetic process"/>
    <property type="evidence" value="ECO:0007669"/>
    <property type="project" value="UniProtKB-KW"/>
</dbReference>
<dbReference type="Pfam" id="PF00317">
    <property type="entry name" value="Ribonuc_red_lgN"/>
    <property type="match status" value="1"/>
</dbReference>
<dbReference type="PANTHER" id="PTHR43371">
    <property type="entry name" value="VITAMIN B12-DEPENDENT RIBONUCLEOTIDE REDUCTASE"/>
    <property type="match status" value="1"/>
</dbReference>
<evidence type="ECO:0000313" key="14">
    <source>
        <dbReference type="EMBL" id="NMM03206.1"/>
    </source>
</evidence>
<dbReference type="EMBL" id="JABBGJ010000049">
    <property type="protein sequence ID" value="NMM03206.1"/>
    <property type="molecule type" value="Genomic_DNA"/>
</dbReference>
<evidence type="ECO:0000256" key="4">
    <source>
        <dbReference type="ARBA" id="ARBA00022634"/>
    </source>
</evidence>
<dbReference type="InterPro" id="IPR000788">
    <property type="entry name" value="RNR_lg_C"/>
</dbReference>
<dbReference type="EC" id="1.17.4.1" evidence="11"/>
<feature type="domain" description="Ribonucleotide reductase large subunit N-terminal" evidence="12">
    <location>
        <begin position="15"/>
        <end position="82"/>
    </location>
</feature>
<keyword evidence="7" id="KW-0215">Deoxyribonucleotide synthesis</keyword>
<evidence type="ECO:0000256" key="6">
    <source>
        <dbReference type="ARBA" id="ARBA00023002"/>
    </source>
</evidence>
<protein>
    <recommendedName>
        <fullName evidence="11">Vitamin B12-dependent ribonucleotide reductase</fullName>
        <ecNumber evidence="11">1.17.4.1</ecNumber>
    </recommendedName>
</protein>
<dbReference type="Pfam" id="PF02867">
    <property type="entry name" value="Ribonuc_red_lgC"/>
    <property type="match status" value="1"/>
</dbReference>
<keyword evidence="4 11" id="KW-0237">DNA synthesis</keyword>
<keyword evidence="15" id="KW-1185">Reference proteome</keyword>
<dbReference type="GO" id="GO:0005524">
    <property type="term" value="F:ATP binding"/>
    <property type="evidence" value="ECO:0007669"/>
    <property type="project" value="InterPro"/>
</dbReference>
<dbReference type="AlphaFoldDB" id="A0A848IQD0"/>
<sequence>MNANEKMFVGGLAPQAISVEQLQKKYAKGDETTITDVRFRVARALAANEQQEIRADMEARFLDAMESGFIPAGRINSAAGTDIQATLINCFVQPCGDSVNAESNGKVGIYTALAEAAETMRRGGGVGYDFSQIRPKNAYVKGTHSRASGPLSFMDVFDASCTTVESAGARRGAQMGVLRCDHPDIEAFINGKRTKGKLNNFNISVGVTDAFMQAVDDDLEVELVHAAAPHPDLEGTYQRDDGKYVYRKVHARDLWEQIMKSTYDHAEPGVLFIDRMNAENNLYYCESIQATNPCGEQPLPDYGCCCLGSGNLTKFVISPFTEDARFDMAGFVAMVKTSIRMLDNVLDVSYWPLEKQRAEATAKRRIGLGFLGLGDALVMLRVPYNSPRALEWAAKVSEAMRDAAYEASIELAREKGAFPLLDVEKYLQSGFASRLPAHIKAGIREHGIRNSHLLSIAPTGTITLVFADNASNGIEPAFGWGYNRKVRQEDGTTKSQMVFDHALRVYHEQLGLGQVLVNDHDGSVEFRDLPDYFVHARDISATEHVQMLEAVQPFIDTSISKTVNVAEDYPYEAFKNLYLDGWKAGLKGLATYRPNDTLGSVLSDATAVAPAAIAPVVPDDDPLVKRFQARPEGDLESMTSKVEYYNVEGKQSAYLSISFMTVKGTIDGTEVEIERPVEFFMPAGQRTEGQQWITASMRLLSIVARSGGSIAKALANLRETVWDKGPVRCGHIVREDSVQIPRHHDSEVAALAYALQRMLAKRGFLDADGNQVPVRVLSQAYARRSRVSSEFVEANDEQIGKSKPFYGNGLGKKCPACGAHEMHKIDGCLKCLNCGEAGSCG</sequence>
<dbReference type="PRINTS" id="PR01183">
    <property type="entry name" value="RIBORDTASEM1"/>
</dbReference>
<dbReference type="NCBIfam" id="TIGR02504">
    <property type="entry name" value="NrdJ_Z"/>
    <property type="match status" value="1"/>
</dbReference>
<gene>
    <name evidence="14" type="ORF">HHL24_35545</name>
</gene>
<comment type="catalytic activity">
    <reaction evidence="10 11">
        <text>a 2'-deoxyribonucleoside 5'-diphosphate + [thioredoxin]-disulfide + H2O = a ribonucleoside 5'-diphosphate + [thioredoxin]-dithiol</text>
        <dbReference type="Rhea" id="RHEA:23252"/>
        <dbReference type="Rhea" id="RHEA-COMP:10698"/>
        <dbReference type="Rhea" id="RHEA-COMP:10700"/>
        <dbReference type="ChEBI" id="CHEBI:15377"/>
        <dbReference type="ChEBI" id="CHEBI:29950"/>
        <dbReference type="ChEBI" id="CHEBI:50058"/>
        <dbReference type="ChEBI" id="CHEBI:57930"/>
        <dbReference type="ChEBI" id="CHEBI:73316"/>
        <dbReference type="EC" id="1.17.4.1"/>
    </reaction>
</comment>
<evidence type="ECO:0000256" key="2">
    <source>
        <dbReference type="ARBA" id="ARBA00007405"/>
    </source>
</evidence>
<keyword evidence="8" id="KW-1015">Disulfide bond</keyword>
<dbReference type="GO" id="GO:0004748">
    <property type="term" value="F:ribonucleoside-diphosphate reductase activity, thioredoxin disulfide as acceptor"/>
    <property type="evidence" value="ECO:0007669"/>
    <property type="project" value="UniProtKB-EC"/>
</dbReference>
<evidence type="ECO:0000256" key="5">
    <source>
        <dbReference type="ARBA" id="ARBA00022741"/>
    </source>
</evidence>
<feature type="domain" description="Ribonucleotide reductase large subunit C-terminal" evidence="13">
    <location>
        <begin position="89"/>
        <end position="592"/>
    </location>
</feature>
<dbReference type="InterPro" id="IPR050862">
    <property type="entry name" value="RdRp_reductase_class-2"/>
</dbReference>
<dbReference type="GO" id="GO:0071897">
    <property type="term" value="P:DNA biosynthetic process"/>
    <property type="evidence" value="ECO:0007669"/>
    <property type="project" value="UniProtKB-KW"/>
</dbReference>
<dbReference type="Gene3D" id="3.20.70.20">
    <property type="match status" value="1"/>
</dbReference>